<dbReference type="Pfam" id="PF21205">
    <property type="entry name" value="Rep3_C"/>
    <property type="match status" value="1"/>
</dbReference>
<dbReference type="InterPro" id="IPR036390">
    <property type="entry name" value="WH_DNA-bd_sf"/>
</dbReference>
<name>A0A9X2V8X4_9BACT</name>
<feature type="compositionally biased region" description="Basic and acidic residues" evidence="2">
    <location>
        <begin position="258"/>
        <end position="278"/>
    </location>
</feature>
<dbReference type="AlphaFoldDB" id="A0A9X2V8X4"/>
<dbReference type="GO" id="GO:0006270">
    <property type="term" value="P:DNA replication initiation"/>
    <property type="evidence" value="ECO:0007669"/>
    <property type="project" value="InterPro"/>
</dbReference>
<gene>
    <name evidence="4" type="ORF">GGP45_003206</name>
</gene>
<protein>
    <submittedName>
        <fullName evidence="4">Plasmid replication initiation protein</fullName>
    </submittedName>
</protein>
<reference evidence="4" key="1">
    <citation type="submission" date="2022-08" db="EMBL/GenBank/DDBJ databases">
        <title>Genomic Encyclopedia of Type Strains, Phase V (KMG-V): Genome sequencing to study the core and pangenomes of soil and plant-associated prokaryotes.</title>
        <authorList>
            <person name="Whitman W."/>
        </authorList>
    </citation>
    <scope>NUCLEOTIDE SEQUENCE</scope>
    <source>
        <strain evidence="4">SP3026</strain>
    </source>
</reference>
<dbReference type="EMBL" id="JANUBL010000011">
    <property type="protein sequence ID" value="MCS4122838.1"/>
    <property type="molecule type" value="Genomic_DNA"/>
</dbReference>
<dbReference type="GO" id="GO:0003887">
    <property type="term" value="F:DNA-directed DNA polymerase activity"/>
    <property type="evidence" value="ECO:0007669"/>
    <property type="project" value="InterPro"/>
</dbReference>
<dbReference type="Proteomes" id="UP001155144">
    <property type="component" value="Unassembled WGS sequence"/>
</dbReference>
<dbReference type="Gene3D" id="1.10.10.10">
    <property type="entry name" value="Winged helix-like DNA-binding domain superfamily/Winged helix DNA-binding domain"/>
    <property type="match status" value="2"/>
</dbReference>
<evidence type="ECO:0000313" key="5">
    <source>
        <dbReference type="Proteomes" id="UP001155144"/>
    </source>
</evidence>
<dbReference type="RefSeq" id="WP_259040511.1">
    <property type="nucleotide sequence ID" value="NZ_JANUBL010000011.1"/>
</dbReference>
<evidence type="ECO:0000256" key="1">
    <source>
        <dbReference type="ARBA" id="ARBA00038283"/>
    </source>
</evidence>
<feature type="compositionally biased region" description="Basic and acidic residues" evidence="2">
    <location>
        <begin position="318"/>
        <end position="328"/>
    </location>
</feature>
<dbReference type="SUPFAM" id="SSF46785">
    <property type="entry name" value="Winged helix' DNA-binding domain"/>
    <property type="match status" value="2"/>
</dbReference>
<dbReference type="InterPro" id="IPR000525">
    <property type="entry name" value="Initiator_Rep_WH1"/>
</dbReference>
<comment type="similarity">
    <text evidence="1">Belongs to the initiator RepB protein family.</text>
</comment>
<feature type="region of interest" description="Disordered" evidence="2">
    <location>
        <begin position="245"/>
        <end position="335"/>
    </location>
</feature>
<proteinExistence type="inferred from homology"/>
<accession>A0A9X2V8X4</accession>
<organism evidence="4 5">
    <name type="scientific">Salinibacter ruber</name>
    <dbReference type="NCBI Taxonomy" id="146919"/>
    <lineage>
        <taxon>Bacteria</taxon>
        <taxon>Pseudomonadati</taxon>
        <taxon>Rhodothermota</taxon>
        <taxon>Rhodothermia</taxon>
        <taxon>Rhodothermales</taxon>
        <taxon>Salinibacteraceae</taxon>
        <taxon>Salinibacter</taxon>
    </lineage>
</organism>
<feature type="domain" description="Initiator Rep protein WH1" evidence="3">
    <location>
        <begin position="17"/>
        <end position="162"/>
    </location>
</feature>
<sequence length="355" mass="41099">MGHQKRLELGAPSDKVVAKANDLIRARHSLSTMEQRVLVMMVAKLSRESEFPVQEIPIHEIADISDIDGSNVYRAAQDICDSLVDQTVDIHDQSEEGNRRYTTYNCFSMCQYEEGKGVIRAKFNEDMRPFLLELKRRFTLYLVTVFLRLRSKYSTQIYELLKMRQGLSNLRMSIEEFRWKLGLEDKYQEFAQMKRRVIEQARGELKKRADIYFTYRVIREGRSAKEIQFYIHENEEVTQELKEEVSALENSQDTTVSRSDKSAQQEREATAGDSRDQEPSTPVLGATSTEGPQVDGKRMFLEDLSQEEISSLSGSELDEIHTKARNQVEEDNPDAVSSVLAYKTHSLMKELWEDR</sequence>
<dbReference type="Pfam" id="PF01051">
    <property type="entry name" value="Rep3_N"/>
    <property type="match status" value="1"/>
</dbReference>
<feature type="compositionally biased region" description="Polar residues" evidence="2">
    <location>
        <begin position="248"/>
        <end position="257"/>
    </location>
</feature>
<dbReference type="InterPro" id="IPR036388">
    <property type="entry name" value="WH-like_DNA-bd_sf"/>
</dbReference>
<evidence type="ECO:0000259" key="3">
    <source>
        <dbReference type="Pfam" id="PF01051"/>
    </source>
</evidence>
<evidence type="ECO:0000256" key="2">
    <source>
        <dbReference type="SAM" id="MobiDB-lite"/>
    </source>
</evidence>
<evidence type="ECO:0000313" key="4">
    <source>
        <dbReference type="EMBL" id="MCS4122838.1"/>
    </source>
</evidence>
<comment type="caution">
    <text evidence="4">The sequence shown here is derived from an EMBL/GenBank/DDBJ whole genome shotgun (WGS) entry which is preliminary data.</text>
</comment>